<dbReference type="AlphaFoldDB" id="A0A1U9VR26"/>
<dbReference type="Proteomes" id="UP000189628">
    <property type="component" value="Plasmid unnamed"/>
</dbReference>
<name>A0A1U9VR26_9RALS</name>
<protein>
    <submittedName>
        <fullName evidence="1">Uncharacterized protein</fullName>
    </submittedName>
</protein>
<geneLocation type="plasmid" evidence="1">
    <name>unnamed</name>
</geneLocation>
<reference evidence="1 2" key="1">
    <citation type="submission" date="2017-02" db="EMBL/GenBank/DDBJ databases">
        <title>Blood Disease Bacterium A2-HR MARDI.</title>
        <authorList>
            <person name="Badrun R."/>
            <person name="Abu Bakar N."/>
            <person name="Laboh R."/>
        </authorList>
    </citation>
    <scope>NUCLEOTIDE SEQUENCE [LARGE SCALE GENOMIC DNA]</scope>
    <source>
        <strain evidence="1 2">A2-HR MARDI</strain>
        <plasmid evidence="2">Plasmid</plasmid>
    </source>
</reference>
<dbReference type="EMBL" id="CP019912">
    <property type="protein sequence ID" value="AQW32723.1"/>
    <property type="molecule type" value="Genomic_DNA"/>
</dbReference>
<accession>A0A1U9VR26</accession>
<gene>
    <name evidence="1" type="ORF">B0B51_23380</name>
</gene>
<keyword evidence="1" id="KW-0614">Plasmid</keyword>
<proteinExistence type="predicted"/>
<evidence type="ECO:0000313" key="1">
    <source>
        <dbReference type="EMBL" id="AQW32723.1"/>
    </source>
</evidence>
<organism evidence="1 2">
    <name type="scientific">blood disease bacterium A2-HR MARDI</name>
    <dbReference type="NCBI Taxonomy" id="1944648"/>
    <lineage>
        <taxon>Bacteria</taxon>
        <taxon>Pseudomonadati</taxon>
        <taxon>Pseudomonadota</taxon>
        <taxon>Betaproteobacteria</taxon>
        <taxon>Burkholderiales</taxon>
        <taxon>Burkholderiaceae</taxon>
        <taxon>Ralstonia</taxon>
        <taxon>Ralstonia solanacearum species complex</taxon>
    </lineage>
</organism>
<sequence>MTTGIRCVDINACEFDSVYLGYNYQGLTAQIGTTTYPNALVFRNLYLMSNYQYGAVINSGVTVTFDGGSVEGNGVDASGAVQPGAAGIAFSNNGVNGSASLRVLGTYFEGNSGSADVYITHNAIGTYVFQGNTFNRIDSTKFVSNNVVIDMSALGAGSAPCKVEWSGNGFWRGGSYAVDPSRRYVAYLMGASFDQLYIDDDGTNNYQDAAEVPSIHPVRAAQYGAFSQLQAQAYVVGASGTMTSNRGISSISRVSAGVYNVVFARPLGGTPMISVALGNGQMSWSYSNLTANSVTINTFSANVPTDPLSFQLLAFPGV</sequence>
<evidence type="ECO:0000313" key="2">
    <source>
        <dbReference type="Proteomes" id="UP000189628"/>
    </source>
</evidence>